<dbReference type="RefSeq" id="WP_108741034.1">
    <property type="nucleotide sequence ID" value="NZ_CP020918.1"/>
</dbReference>
<dbReference type="KEGG" id="ffa:FFWV33_11565"/>
<dbReference type="Pfam" id="PF05016">
    <property type="entry name" value="ParE_toxin"/>
    <property type="match status" value="1"/>
</dbReference>
<dbReference type="InterPro" id="IPR007712">
    <property type="entry name" value="RelE/ParE_toxin"/>
</dbReference>
<keyword evidence="1" id="KW-1277">Toxin-antitoxin system</keyword>
<evidence type="ECO:0000313" key="2">
    <source>
        <dbReference type="EMBL" id="AWG22102.1"/>
    </source>
</evidence>
<reference evidence="2 3" key="1">
    <citation type="submission" date="2017-04" db="EMBL/GenBank/DDBJ databases">
        <title>Compelte genome sequence of WV33.</title>
        <authorList>
            <person name="Lee P.C."/>
        </authorList>
    </citation>
    <scope>NUCLEOTIDE SEQUENCE [LARGE SCALE GENOMIC DNA]</scope>
    <source>
        <strain evidence="2 3">WV33</strain>
    </source>
</reference>
<dbReference type="AlphaFoldDB" id="A0A2S1LE95"/>
<dbReference type="Gene3D" id="3.30.2310.20">
    <property type="entry name" value="RelE-like"/>
    <property type="match status" value="1"/>
</dbReference>
<keyword evidence="3" id="KW-1185">Reference proteome</keyword>
<gene>
    <name evidence="2" type="ORF">FFWV33_11565</name>
</gene>
<dbReference type="InterPro" id="IPR035093">
    <property type="entry name" value="RelE/ParE_toxin_dom_sf"/>
</dbReference>
<dbReference type="Proteomes" id="UP000244527">
    <property type="component" value="Chromosome"/>
</dbReference>
<evidence type="ECO:0000256" key="1">
    <source>
        <dbReference type="ARBA" id="ARBA00022649"/>
    </source>
</evidence>
<accession>A0A2S1LE95</accession>
<sequence>MGARNTEHKKSYTLEITDNYHFTLRQIVYYIAFEQKQPLNALKVGEGINKAMIKIVKNPLLYAECENIPTKTKMYREAGYKSWLNIFKVKSNEVTILGVISGKQKPNRFKKMTK</sequence>
<name>A0A2S1LE95_9FLAO</name>
<dbReference type="OrthoDB" id="1100632at2"/>
<dbReference type="EMBL" id="CP020918">
    <property type="protein sequence ID" value="AWG22102.1"/>
    <property type="molecule type" value="Genomic_DNA"/>
</dbReference>
<proteinExistence type="predicted"/>
<evidence type="ECO:0008006" key="4">
    <source>
        <dbReference type="Google" id="ProtNLM"/>
    </source>
</evidence>
<protein>
    <recommendedName>
        <fullName evidence="4">Plasmid stabilization protein</fullName>
    </recommendedName>
</protein>
<organism evidence="2 3">
    <name type="scientific">Flavobacterium faecale</name>
    <dbReference type="NCBI Taxonomy" id="1355330"/>
    <lineage>
        <taxon>Bacteria</taxon>
        <taxon>Pseudomonadati</taxon>
        <taxon>Bacteroidota</taxon>
        <taxon>Flavobacteriia</taxon>
        <taxon>Flavobacteriales</taxon>
        <taxon>Flavobacteriaceae</taxon>
        <taxon>Flavobacterium</taxon>
    </lineage>
</organism>
<evidence type="ECO:0000313" key="3">
    <source>
        <dbReference type="Proteomes" id="UP000244527"/>
    </source>
</evidence>